<feature type="chain" id="PRO_5038551368" evidence="1">
    <location>
        <begin position="22"/>
        <end position="109"/>
    </location>
</feature>
<keyword evidence="1" id="KW-0732">Signal</keyword>
<name>A0A0P9CU88_9BACL</name>
<dbReference type="PATRIC" id="fig|471514.4.peg.1382"/>
<dbReference type="AlphaFoldDB" id="A0A0P9CU88"/>
<sequence length="109" mass="11847">MTLVETLLALMLFAMTGGAVADLWYQTAHAAFEVKVMGQLDDVADSYAEQVLASVWSDPEAFTSNSTSTWTSSDGQTYQMSVITDPHGGRKVVVTHAQETQSLYVTLPK</sequence>
<keyword evidence="3" id="KW-1185">Reference proteome</keyword>
<dbReference type="EMBL" id="LJCO01000054">
    <property type="protein sequence ID" value="KPV43242.1"/>
    <property type="molecule type" value="Genomic_DNA"/>
</dbReference>
<protein>
    <submittedName>
        <fullName evidence="2">Uncharacterized protein</fullName>
    </submittedName>
</protein>
<accession>A0A0P9CU88</accession>
<evidence type="ECO:0000256" key="1">
    <source>
        <dbReference type="SAM" id="SignalP"/>
    </source>
</evidence>
<evidence type="ECO:0000313" key="3">
    <source>
        <dbReference type="Proteomes" id="UP000050482"/>
    </source>
</evidence>
<proteinExistence type="predicted"/>
<reference evidence="2 3" key="1">
    <citation type="submission" date="2015-09" db="EMBL/GenBank/DDBJ databases">
        <title>Draft genome sequence of Alicyclobacillus ferrooxydans DSM 22381.</title>
        <authorList>
            <person name="Hemp J."/>
        </authorList>
    </citation>
    <scope>NUCLEOTIDE SEQUENCE [LARGE SCALE GENOMIC DNA]</scope>
    <source>
        <strain evidence="2 3">TC-34</strain>
    </source>
</reference>
<feature type="signal peptide" evidence="1">
    <location>
        <begin position="1"/>
        <end position="21"/>
    </location>
</feature>
<organism evidence="2 3">
    <name type="scientific">Alicyclobacillus ferrooxydans</name>
    <dbReference type="NCBI Taxonomy" id="471514"/>
    <lineage>
        <taxon>Bacteria</taxon>
        <taxon>Bacillati</taxon>
        <taxon>Bacillota</taxon>
        <taxon>Bacilli</taxon>
        <taxon>Bacillales</taxon>
        <taxon>Alicyclobacillaceae</taxon>
        <taxon>Alicyclobacillus</taxon>
    </lineage>
</organism>
<comment type="caution">
    <text evidence="2">The sequence shown here is derived from an EMBL/GenBank/DDBJ whole genome shotgun (WGS) entry which is preliminary data.</text>
</comment>
<dbReference type="Proteomes" id="UP000050482">
    <property type="component" value="Unassembled WGS sequence"/>
</dbReference>
<gene>
    <name evidence="2" type="ORF">AN477_13400</name>
</gene>
<dbReference type="STRING" id="471514.AN477_13400"/>
<dbReference type="RefSeq" id="WP_054969671.1">
    <property type="nucleotide sequence ID" value="NZ_LJCO01000054.1"/>
</dbReference>
<evidence type="ECO:0000313" key="2">
    <source>
        <dbReference type="EMBL" id="KPV43242.1"/>
    </source>
</evidence>